<organism evidence="10 11">
    <name type="scientific">Candidatus Zambryskibacteria bacterium RIFCSPHIGHO2_02_38_10.5</name>
    <dbReference type="NCBI Taxonomy" id="1802742"/>
    <lineage>
        <taxon>Bacteria</taxon>
        <taxon>Candidatus Zambryskiibacteriota</taxon>
    </lineage>
</organism>
<evidence type="ECO:0000256" key="7">
    <source>
        <dbReference type="ARBA" id="ARBA00023136"/>
    </source>
</evidence>
<reference evidence="10 11" key="1">
    <citation type="journal article" date="2016" name="Nat. Commun.">
        <title>Thousands of microbial genomes shed light on interconnected biogeochemical processes in an aquifer system.</title>
        <authorList>
            <person name="Anantharaman K."/>
            <person name="Brown C.T."/>
            <person name="Hug L.A."/>
            <person name="Sharon I."/>
            <person name="Castelle C.J."/>
            <person name="Probst A.J."/>
            <person name="Thomas B.C."/>
            <person name="Singh A."/>
            <person name="Wilkins M.J."/>
            <person name="Karaoz U."/>
            <person name="Brodie E.L."/>
            <person name="Williams K.H."/>
            <person name="Hubbard S.S."/>
            <person name="Banfield J.F."/>
        </authorList>
    </citation>
    <scope>NUCLEOTIDE SEQUENCE [LARGE SCALE GENOMIC DNA]</scope>
</reference>
<evidence type="ECO:0000256" key="1">
    <source>
        <dbReference type="ARBA" id="ARBA00004429"/>
    </source>
</evidence>
<dbReference type="Pfam" id="PF00482">
    <property type="entry name" value="T2SSF"/>
    <property type="match status" value="2"/>
</dbReference>
<keyword evidence="4" id="KW-0997">Cell inner membrane</keyword>
<dbReference type="Proteomes" id="UP000179264">
    <property type="component" value="Unassembled WGS sequence"/>
</dbReference>
<accession>A0A1G2T747</accession>
<evidence type="ECO:0000256" key="4">
    <source>
        <dbReference type="ARBA" id="ARBA00022519"/>
    </source>
</evidence>
<evidence type="ECO:0000256" key="6">
    <source>
        <dbReference type="ARBA" id="ARBA00022989"/>
    </source>
</evidence>
<evidence type="ECO:0000259" key="9">
    <source>
        <dbReference type="Pfam" id="PF00482"/>
    </source>
</evidence>
<keyword evidence="6 8" id="KW-1133">Transmembrane helix</keyword>
<dbReference type="InterPro" id="IPR003004">
    <property type="entry name" value="GspF/PilC"/>
</dbReference>
<feature type="transmembrane region" description="Helical" evidence="8">
    <location>
        <begin position="167"/>
        <end position="190"/>
    </location>
</feature>
<gene>
    <name evidence="10" type="ORF">A2W58_00485</name>
</gene>
<comment type="similarity">
    <text evidence="2">Belongs to the GSP F family.</text>
</comment>
<dbReference type="Gene3D" id="1.20.81.30">
    <property type="entry name" value="Type II secretion system (T2SS), domain F"/>
    <property type="match status" value="2"/>
</dbReference>
<dbReference type="InterPro" id="IPR018076">
    <property type="entry name" value="T2SS_GspF_dom"/>
</dbReference>
<dbReference type="PRINTS" id="PR00812">
    <property type="entry name" value="BCTERIALGSPF"/>
</dbReference>
<evidence type="ECO:0000313" key="11">
    <source>
        <dbReference type="Proteomes" id="UP000179264"/>
    </source>
</evidence>
<dbReference type="FunFam" id="1.20.81.30:FF:000001">
    <property type="entry name" value="Type II secretion system protein F"/>
    <property type="match status" value="2"/>
</dbReference>
<proteinExistence type="inferred from homology"/>
<evidence type="ECO:0000256" key="2">
    <source>
        <dbReference type="ARBA" id="ARBA00005745"/>
    </source>
</evidence>
<dbReference type="PANTHER" id="PTHR30012:SF0">
    <property type="entry name" value="TYPE II SECRETION SYSTEM PROTEIN F-RELATED"/>
    <property type="match status" value="1"/>
</dbReference>
<comment type="caution">
    <text evidence="10">The sequence shown here is derived from an EMBL/GenBank/DDBJ whole genome shotgun (WGS) entry which is preliminary data.</text>
</comment>
<feature type="domain" description="Type II secretion system protein GspF" evidence="9">
    <location>
        <begin position="69"/>
        <end position="191"/>
    </location>
</feature>
<dbReference type="AlphaFoldDB" id="A0A1G2T747"/>
<sequence>MIFTYKAFTKEGEETKGTAEAFSVDAAISQLQKRGLVISEIHAPNEKRLKISFLSLFNRVSNKDIVILSRQMATLFSAQISALRIFRLLASQVENSTLKKYLTEISDDLSGGTSISSALARHPDAFSSFYVNMVRAGEESGKLDETFNYLADYLDRSYEVTSKAKNALIYPAFVIMTFVGVMILMLTVIIPKIALMIVDSGQEVPIYTKIVLWFSSIFVNYGIFLAVGFVILYFVVWKFSRTEEGAITLDNISLNVPYIGDLYRKLYLSRIADNLNTMIISGIPILRALEITSAVVDNHVYKSILENTLSMVKGGSSLSTAFDAHKEIPGIMVQMIKVGEESGELGTILKTLAKFYQREVTTAVDTLVGLIEPVMIVSLGLGVGILLAAVLMPIYNIASSA</sequence>
<keyword evidence="7 8" id="KW-0472">Membrane</keyword>
<evidence type="ECO:0000256" key="3">
    <source>
        <dbReference type="ARBA" id="ARBA00022475"/>
    </source>
</evidence>
<feature type="transmembrane region" description="Helical" evidence="8">
    <location>
        <begin position="374"/>
        <end position="395"/>
    </location>
</feature>
<dbReference type="EMBL" id="MHVL01000043">
    <property type="protein sequence ID" value="OHA92619.1"/>
    <property type="molecule type" value="Genomic_DNA"/>
</dbReference>
<protein>
    <recommendedName>
        <fullName evidence="9">Type II secretion system protein GspF domain-containing protein</fullName>
    </recommendedName>
</protein>
<comment type="subcellular location">
    <subcellularLocation>
        <location evidence="1">Cell inner membrane</location>
        <topology evidence="1">Multi-pass membrane protein</topology>
    </subcellularLocation>
</comment>
<keyword evidence="5 8" id="KW-0812">Transmembrane</keyword>
<dbReference type="PANTHER" id="PTHR30012">
    <property type="entry name" value="GENERAL SECRETION PATHWAY PROTEIN"/>
    <property type="match status" value="1"/>
</dbReference>
<evidence type="ECO:0000313" key="10">
    <source>
        <dbReference type="EMBL" id="OHA92619.1"/>
    </source>
</evidence>
<evidence type="ECO:0000256" key="8">
    <source>
        <dbReference type="SAM" id="Phobius"/>
    </source>
</evidence>
<feature type="domain" description="Type II secretion system protein GspF" evidence="9">
    <location>
        <begin position="272"/>
        <end position="393"/>
    </location>
</feature>
<evidence type="ECO:0000256" key="5">
    <source>
        <dbReference type="ARBA" id="ARBA00022692"/>
    </source>
</evidence>
<feature type="transmembrane region" description="Helical" evidence="8">
    <location>
        <begin position="210"/>
        <end position="236"/>
    </location>
</feature>
<dbReference type="InterPro" id="IPR042094">
    <property type="entry name" value="T2SS_GspF_sf"/>
</dbReference>
<name>A0A1G2T747_9BACT</name>
<keyword evidence="3" id="KW-1003">Cell membrane</keyword>
<dbReference type="GO" id="GO:0005886">
    <property type="term" value="C:plasma membrane"/>
    <property type="evidence" value="ECO:0007669"/>
    <property type="project" value="UniProtKB-SubCell"/>
</dbReference>